<protein>
    <submittedName>
        <fullName evidence="5">C3 and PZP-like alpha-2-macroglobulin domain-containing protein 8</fullName>
    </submittedName>
</protein>
<feature type="domain" description="Alpha-2-macroglobulin" evidence="4">
    <location>
        <begin position="382"/>
        <end position="472"/>
    </location>
</feature>
<organism evidence="5">
    <name type="scientific">Papilio xuthus</name>
    <name type="common">Asian swallowtail butterfly</name>
    <dbReference type="NCBI Taxonomy" id="66420"/>
    <lineage>
        <taxon>Eukaryota</taxon>
        <taxon>Metazoa</taxon>
        <taxon>Ecdysozoa</taxon>
        <taxon>Arthropoda</taxon>
        <taxon>Hexapoda</taxon>
        <taxon>Insecta</taxon>
        <taxon>Pterygota</taxon>
        <taxon>Neoptera</taxon>
        <taxon>Endopterygota</taxon>
        <taxon>Lepidoptera</taxon>
        <taxon>Glossata</taxon>
        <taxon>Ditrysia</taxon>
        <taxon>Papilionoidea</taxon>
        <taxon>Papilionidae</taxon>
        <taxon>Papilioninae</taxon>
        <taxon>Papilio</taxon>
    </lineage>
</organism>
<dbReference type="SMART" id="SM01359">
    <property type="entry name" value="A2M_N_2"/>
    <property type="match status" value="1"/>
</dbReference>
<dbReference type="Pfam" id="PF07703">
    <property type="entry name" value="A2M_BRD"/>
    <property type="match status" value="1"/>
</dbReference>
<dbReference type="InterPro" id="IPR011625">
    <property type="entry name" value="A2M_N_BRD"/>
</dbReference>
<dbReference type="Pfam" id="PF00207">
    <property type="entry name" value="A2M"/>
    <property type="match status" value="1"/>
</dbReference>
<dbReference type="GeneID" id="106122342"/>
<evidence type="ECO:0000256" key="2">
    <source>
        <dbReference type="ARBA" id="ARBA00022966"/>
    </source>
</evidence>
<gene>
    <name evidence="5" type="primary">LOC106122342</name>
</gene>
<evidence type="ECO:0000259" key="4">
    <source>
        <dbReference type="SMART" id="SM01360"/>
    </source>
</evidence>
<reference evidence="5" key="1">
    <citation type="submission" date="2025-08" db="UniProtKB">
        <authorList>
            <consortium name="RefSeq"/>
        </authorList>
    </citation>
    <scope>IDENTIFICATION</scope>
</reference>
<dbReference type="AlphaFoldDB" id="A0AAJ7EE72"/>
<dbReference type="GO" id="GO:0004866">
    <property type="term" value="F:endopeptidase inhibitor activity"/>
    <property type="evidence" value="ECO:0007669"/>
    <property type="project" value="InterPro"/>
</dbReference>
<dbReference type="RefSeq" id="XP_013173736.1">
    <property type="nucleotide sequence ID" value="XM_013318282.1"/>
</dbReference>
<dbReference type="Proteomes" id="UP000694872">
    <property type="component" value="Unplaced"/>
</dbReference>
<dbReference type="InterPro" id="IPR050473">
    <property type="entry name" value="A2M/Complement_sys"/>
</dbReference>
<proteinExistence type="predicted"/>
<dbReference type="Gene3D" id="2.60.40.1930">
    <property type="match status" value="1"/>
</dbReference>
<dbReference type="SMART" id="SM01360">
    <property type="entry name" value="A2M"/>
    <property type="match status" value="1"/>
</dbReference>
<evidence type="ECO:0000259" key="3">
    <source>
        <dbReference type="SMART" id="SM01359"/>
    </source>
</evidence>
<evidence type="ECO:0000313" key="5">
    <source>
        <dbReference type="RefSeq" id="XP_013173736.1"/>
    </source>
</evidence>
<keyword evidence="1" id="KW-0732">Signal</keyword>
<dbReference type="InterPro" id="IPR013783">
    <property type="entry name" value="Ig-like_fold"/>
</dbReference>
<sequence>MASNLALCRSIGLARRIMGSCVRKLSSIIAPGARSGIWRVEAKCGGASARVDINVGSGPGGASAAAPAAEQHYVELRFADSMRRRYKPGLPFVGRVEAMSTEKRVRVRVKLYDDKTDIYSQDIDMSTGEGGFIVPTVMADAPYVNLQAELVAVEGKEIETHYVLARERIRRWNSTSKCYLLVENLPTPLQAGGVASASVWSSCGCRQRLLAAVTSGGRAVHWAAVPAPDPTSNDDLCRFNYTFPVTADMAPVSSLLVYYVTEAGEPVSDVVSFHVRLLHKEVAVAVEERRWWYPRAALQLRVLAPPDSLMCLIGARSPPDTRFDPHQTTSEHEEQPGPEFVSAGVSLFVGSGGCGGGGVLYRQRAPPRAPAHLVPPATHDRLWMWRCFNYTSQLSTDGVTIAAPSEAGRWSLWALSLSNRGLRFSAPRTINVFRPIQLDFALPPVLKVGETVEVDVKITNNINNCMDVTALLALSAGAAFASTGALYVTERLRLGPRGGTQLVVRVAVNTPGRKNITVEVTGYSADNCSVSYTSFNNETLVGSVIRSASVLVLPEGLHRSDTQSAYFCANGKF</sequence>
<feature type="domain" description="Alpha-2-macroglobulin bait region" evidence="3">
    <location>
        <begin position="180"/>
        <end position="309"/>
    </location>
</feature>
<evidence type="ECO:0000256" key="1">
    <source>
        <dbReference type="ARBA" id="ARBA00022729"/>
    </source>
</evidence>
<dbReference type="PANTHER" id="PTHR11412:SF136">
    <property type="entry name" value="CD109 ANTIGEN"/>
    <property type="match status" value="1"/>
</dbReference>
<dbReference type="InterPro" id="IPR001599">
    <property type="entry name" value="Macroglobln_a2"/>
</dbReference>
<keyword evidence="2" id="KW-0882">Thioester bond</keyword>
<dbReference type="PANTHER" id="PTHR11412">
    <property type="entry name" value="MACROGLOBULIN / COMPLEMENT"/>
    <property type="match status" value="1"/>
</dbReference>
<dbReference type="Gene3D" id="2.60.40.10">
    <property type="entry name" value="Immunoglobulins"/>
    <property type="match status" value="1"/>
</dbReference>
<accession>A0AAJ7EE72</accession>
<name>A0AAJ7EE72_PAPXU</name>
<dbReference type="KEGG" id="pxu:106122342"/>